<dbReference type="Proteomes" id="UP001152797">
    <property type="component" value="Unassembled WGS sequence"/>
</dbReference>
<proteinExistence type="predicted"/>
<dbReference type="CDD" id="cd00144">
    <property type="entry name" value="MPP_PPP_family"/>
    <property type="match status" value="1"/>
</dbReference>
<evidence type="ECO:0000313" key="3">
    <source>
        <dbReference type="EMBL" id="CAI4020866.1"/>
    </source>
</evidence>
<reference evidence="4 5" key="2">
    <citation type="submission" date="2024-05" db="EMBL/GenBank/DDBJ databases">
        <authorList>
            <person name="Chen Y."/>
            <person name="Shah S."/>
            <person name="Dougan E. K."/>
            <person name="Thang M."/>
            <person name="Chan C."/>
        </authorList>
    </citation>
    <scope>NUCLEOTIDE SEQUENCE [LARGE SCALE GENOMIC DNA]</scope>
</reference>
<dbReference type="SMART" id="SM00156">
    <property type="entry name" value="PP2Ac"/>
    <property type="match status" value="1"/>
</dbReference>
<evidence type="ECO:0000313" key="4">
    <source>
        <dbReference type="EMBL" id="CAL4808178.1"/>
    </source>
</evidence>
<evidence type="ECO:0000259" key="2">
    <source>
        <dbReference type="SMART" id="SM00156"/>
    </source>
</evidence>
<gene>
    <name evidence="3" type="ORF">C1SCF055_LOCUS45246</name>
</gene>
<organism evidence="3">
    <name type="scientific">Cladocopium goreaui</name>
    <dbReference type="NCBI Taxonomy" id="2562237"/>
    <lineage>
        <taxon>Eukaryota</taxon>
        <taxon>Sar</taxon>
        <taxon>Alveolata</taxon>
        <taxon>Dinophyceae</taxon>
        <taxon>Suessiales</taxon>
        <taxon>Symbiodiniaceae</taxon>
        <taxon>Cladocopium</taxon>
    </lineage>
</organism>
<dbReference type="InterPro" id="IPR004843">
    <property type="entry name" value="Calcineurin-like_PHP"/>
</dbReference>
<dbReference type="InterPro" id="IPR050341">
    <property type="entry name" value="PP1_catalytic_subunit"/>
</dbReference>
<comment type="caution">
    <text evidence="3">The sequence shown here is derived from an EMBL/GenBank/DDBJ whole genome shotgun (WGS) entry which is preliminary data.</text>
</comment>
<sequence length="689" mass="77915">MAMLIVLMLLPGALVAALRDQHALAHQQSPFWCRKCCTAKCDSQTEEVKGDLGQVKFQDCQVTKNKPLEVLGETMCEETCQTPYFGKSKPIKVLRTSAHGPQQCFLRFFPWYQGICEDDCCAAKCSGQSYSLKSEWKGQWQFQNCTVRKEPEEVQGYGTFCVEDCTVLHSKEPQKAKVIRRSGPAAPQCELYHRDLPLQELATDFVEQLEKTALTLTHENYEDLELMRPDKVKSFLKKVKNEVLQPELNQQNYSQEINATQNAVIIGDLHGQLFNLISFLILIKEKYQDKGFTTLDGSALLFCDPGIQYVFLGDYVDRGERGVELLLLLLAYKARCPQGMVLLQGNHETNKMWKKYGFAKELKYKFHDGLSTGRFEEVVELLPYVAVSRGRFMALHGGLSPELESACTGKDGRFSECLAKDIGQTTVWPDPHTGEGYIKSQRGRKIQKFGMDLAEAFLKSNNLKVMFRGHEQVKAGYEMKTKGKYVVTTVFSAADYVGMFCIDGQQPPWDKKMFSTPGQGNYGAMVLVDRETGEAELEKLSPRRSRALASKFTGASCEWDFGLLQESQPESPASKGTLESFIEENHKHIKHLTRGSSDSCSLEKVETESLKEEARQILRNSEDREFEARKLIDLQGEALIHGENLEICKAIQKDKITLEVYNELDGTDEKILETDIETREDDMEADGVQ</sequence>
<evidence type="ECO:0000256" key="1">
    <source>
        <dbReference type="SAM" id="SignalP"/>
    </source>
</evidence>
<dbReference type="EMBL" id="CAMXCT010006837">
    <property type="protein sequence ID" value="CAI4020866.1"/>
    <property type="molecule type" value="Genomic_DNA"/>
</dbReference>
<dbReference type="PANTHER" id="PTHR11668">
    <property type="entry name" value="SERINE/THREONINE PROTEIN PHOSPHATASE"/>
    <property type="match status" value="1"/>
</dbReference>
<dbReference type="AlphaFoldDB" id="A0A9P1GT71"/>
<dbReference type="GO" id="GO:0005737">
    <property type="term" value="C:cytoplasm"/>
    <property type="evidence" value="ECO:0007669"/>
    <property type="project" value="TreeGrafter"/>
</dbReference>
<accession>A0A9P1GT71</accession>
<reference evidence="3" key="1">
    <citation type="submission" date="2022-10" db="EMBL/GenBank/DDBJ databases">
        <authorList>
            <person name="Chen Y."/>
            <person name="Dougan E. K."/>
            <person name="Chan C."/>
            <person name="Rhodes N."/>
            <person name="Thang M."/>
        </authorList>
    </citation>
    <scope>NUCLEOTIDE SEQUENCE</scope>
</reference>
<dbReference type="InterPro" id="IPR029052">
    <property type="entry name" value="Metallo-depent_PP-like"/>
</dbReference>
<dbReference type="Pfam" id="PF00149">
    <property type="entry name" value="Metallophos"/>
    <property type="match status" value="1"/>
</dbReference>
<dbReference type="PRINTS" id="PR00114">
    <property type="entry name" value="STPHPHTASE"/>
</dbReference>
<feature type="domain" description="Serine/threonine specific protein phosphatases" evidence="2">
    <location>
        <begin position="227"/>
        <end position="517"/>
    </location>
</feature>
<dbReference type="Gene3D" id="3.60.21.10">
    <property type="match status" value="1"/>
</dbReference>
<name>A0A9P1GT71_9DINO</name>
<keyword evidence="1" id="KW-0732">Signal</keyword>
<dbReference type="PANTHER" id="PTHR11668:SF496">
    <property type="entry name" value="SERINE_THREONINE-PROTEIN PHOSPHATASE"/>
    <property type="match status" value="1"/>
</dbReference>
<dbReference type="InterPro" id="IPR006186">
    <property type="entry name" value="Ser/Thr-sp_prot-phosphatase"/>
</dbReference>
<evidence type="ECO:0000313" key="5">
    <source>
        <dbReference type="Proteomes" id="UP001152797"/>
    </source>
</evidence>
<protein>
    <submittedName>
        <fullName evidence="4">Serine/threonine-protein phosphatase PP1-2</fullName>
    </submittedName>
</protein>
<dbReference type="SUPFAM" id="SSF56300">
    <property type="entry name" value="Metallo-dependent phosphatases"/>
    <property type="match status" value="1"/>
</dbReference>
<dbReference type="GO" id="GO:0004722">
    <property type="term" value="F:protein serine/threonine phosphatase activity"/>
    <property type="evidence" value="ECO:0007669"/>
    <property type="project" value="TreeGrafter"/>
</dbReference>
<dbReference type="EMBL" id="CAMXCT020006837">
    <property type="protein sequence ID" value="CAL1174241.1"/>
    <property type="molecule type" value="Genomic_DNA"/>
</dbReference>
<feature type="chain" id="PRO_5043273090" evidence="1">
    <location>
        <begin position="18"/>
        <end position="689"/>
    </location>
</feature>
<feature type="signal peptide" evidence="1">
    <location>
        <begin position="1"/>
        <end position="17"/>
    </location>
</feature>
<dbReference type="EMBL" id="CAMXCT030006837">
    <property type="protein sequence ID" value="CAL4808178.1"/>
    <property type="molecule type" value="Genomic_DNA"/>
</dbReference>
<keyword evidence="5" id="KW-1185">Reference proteome</keyword>
<dbReference type="OrthoDB" id="406944at2759"/>